<reference evidence="7 8" key="1">
    <citation type="submission" date="2015-04" db="EMBL/GenBank/DDBJ databases">
        <authorList>
            <person name="Syromyatnikov M.Y."/>
            <person name="Popov V.N."/>
        </authorList>
    </citation>
    <scope>NUCLEOTIDE SEQUENCE [LARGE SCALE GENOMIC DNA]</scope>
</reference>
<keyword evidence="8" id="KW-1185">Reference proteome</keyword>
<dbReference type="PANTHER" id="PTHR45971">
    <property type="entry name" value="PHOX (PX) DOMAIN-CONTAINING PROTEIN"/>
    <property type="match status" value="1"/>
</dbReference>
<dbReference type="SUPFAM" id="SSF140741">
    <property type="entry name" value="RUN domain-like"/>
    <property type="match status" value="1"/>
</dbReference>
<keyword evidence="4" id="KW-0072">Autophagy</keyword>
<dbReference type="InterPro" id="IPR048569">
    <property type="entry name" value="RUBC_PIKBD"/>
</dbReference>
<dbReference type="Pfam" id="PF13901">
    <property type="entry name" value="RH_dom"/>
    <property type="match status" value="1"/>
</dbReference>
<dbReference type="GO" id="GO:0006914">
    <property type="term" value="P:autophagy"/>
    <property type="evidence" value="ECO:0007669"/>
    <property type="project" value="UniProtKB-KW"/>
</dbReference>
<evidence type="ECO:0000313" key="7">
    <source>
        <dbReference type="EMBL" id="CRL05023.1"/>
    </source>
</evidence>
<name>A0A1J1IXY8_9DIPT</name>
<sequence length="857" mass="98873">MEKSKFMIKEYSLKLISSEISTTNLLKNLIKCAETFITNKEIQGLSEALEGIFYNGLRLDKHGIPNIRRVFGIFKNFSQQSLSCHKKVFRLWLIENIDKGKLSNHLSFIFSDTSHIKNCYESSAFLRDEGRQNALMICISAIEANQLSQLAKIDATLFEKSPTSSSGHRRTSSHPIVSLSSQKSILASGRKASKKTLDLITGSKVKLSNLRPWYSVPNLHHESSSHSGRLRSKTMNLVDQNNHTFHKKVSFKKETKYEDDSAVEALTVLNKEDVPYFAYRGYSADTNNMLNHLPVPDLQPEVPINVLKVDDIEIHTDYRSSSDFRKTIENFTPPKEAKKKLSVFSFLEGTPTVAGHKTRHQSTPSMSVSPSEVFFSADVVSGSKISVESPIVKSFQNVRNNRKTSRQNLEYFLQMINSSSKPKVALDRENAHFHLSEAIIATSQHLKWNKMHDEKYKTSKDSKAKEDLSSTPKRQLPSTMNQNNVAKFIIGSVEDDSESSLSNDDFHEKSRTCSTSSEETDENTPHMEWNTLDDPSSAESIARTLMSRFKRERLPNPSTLLWLVNESQAPQQLLPFPDSFSFHVNPDDLIQHTTFIRGSKDWAPPRQQIIFTVHPTPDRKKQMLLQLYRCAGCGMRVLPTLVHTFRFCDYLGKYFCSACHKNQISTIPARVLDKWDFSLYPVSNFAYKLLNQIWNFPLFHIADIKPRLYEISKPLAKAREARLKLKFLQDFIEQCRFTDKEKEFFKEIPVHWTDDADIWSMMDFVDIRNNIFTERIQEIIKRLEEHILKDNCELCIARGFFCELCPNKRDVIFPWQNRIKRCFKCGSCYHEKCFTGECSKCERLKRRKRQLRNVIVS</sequence>
<evidence type="ECO:0000256" key="2">
    <source>
        <dbReference type="ARBA" id="ARBA00022553"/>
    </source>
</evidence>
<feature type="compositionally biased region" description="Basic and acidic residues" evidence="5">
    <location>
        <begin position="457"/>
        <end position="468"/>
    </location>
</feature>
<feature type="domain" description="RUN" evidence="6">
    <location>
        <begin position="36"/>
        <end position="154"/>
    </location>
</feature>
<feature type="region of interest" description="Disordered" evidence="5">
    <location>
        <begin position="457"/>
        <end position="478"/>
    </location>
</feature>
<dbReference type="InterPro" id="IPR004012">
    <property type="entry name" value="Run_dom"/>
</dbReference>
<dbReference type="PANTHER" id="PTHR45971:SF1">
    <property type="entry name" value="RUBICON, ISOFORM A"/>
    <property type="match status" value="1"/>
</dbReference>
<organism evidence="7 8">
    <name type="scientific">Clunio marinus</name>
    <dbReference type="NCBI Taxonomy" id="568069"/>
    <lineage>
        <taxon>Eukaryota</taxon>
        <taxon>Metazoa</taxon>
        <taxon>Ecdysozoa</taxon>
        <taxon>Arthropoda</taxon>
        <taxon>Hexapoda</taxon>
        <taxon>Insecta</taxon>
        <taxon>Pterygota</taxon>
        <taxon>Neoptera</taxon>
        <taxon>Endopterygota</taxon>
        <taxon>Diptera</taxon>
        <taxon>Nematocera</taxon>
        <taxon>Chironomoidea</taxon>
        <taxon>Chironomidae</taxon>
        <taxon>Clunio</taxon>
    </lineage>
</organism>
<evidence type="ECO:0000256" key="4">
    <source>
        <dbReference type="ARBA" id="ARBA00023006"/>
    </source>
</evidence>
<dbReference type="Proteomes" id="UP000183832">
    <property type="component" value="Unassembled WGS sequence"/>
</dbReference>
<evidence type="ECO:0000259" key="6">
    <source>
        <dbReference type="PROSITE" id="PS50826"/>
    </source>
</evidence>
<dbReference type="EMBL" id="CVRI01000064">
    <property type="protein sequence ID" value="CRL05023.1"/>
    <property type="molecule type" value="Genomic_DNA"/>
</dbReference>
<accession>A0A1J1IXY8</accession>
<dbReference type="GO" id="GO:0005770">
    <property type="term" value="C:late endosome"/>
    <property type="evidence" value="ECO:0007669"/>
    <property type="project" value="UniProtKB-SubCell"/>
</dbReference>
<dbReference type="Pfam" id="PF21054">
    <property type="entry name" value="RUBC_PIKBD"/>
    <property type="match status" value="1"/>
</dbReference>
<dbReference type="InterPro" id="IPR052428">
    <property type="entry name" value="Autophagy_HostDef_Reg"/>
</dbReference>
<dbReference type="InterPro" id="IPR037213">
    <property type="entry name" value="Run_dom_sf"/>
</dbReference>
<evidence type="ECO:0000313" key="8">
    <source>
        <dbReference type="Proteomes" id="UP000183832"/>
    </source>
</evidence>
<feature type="compositionally biased region" description="Polar residues" evidence="5">
    <location>
        <begin position="469"/>
        <end position="478"/>
    </location>
</feature>
<comment type="subcellular location">
    <subcellularLocation>
        <location evidence="1">Late endosome</location>
    </subcellularLocation>
</comment>
<evidence type="ECO:0000256" key="5">
    <source>
        <dbReference type="SAM" id="MobiDB-lite"/>
    </source>
</evidence>
<dbReference type="SMART" id="SM01175">
    <property type="entry name" value="DUF4206"/>
    <property type="match status" value="1"/>
</dbReference>
<evidence type="ECO:0000256" key="3">
    <source>
        <dbReference type="ARBA" id="ARBA00022753"/>
    </source>
</evidence>
<dbReference type="GO" id="GO:1901981">
    <property type="term" value="F:phosphatidylinositol phosphate binding"/>
    <property type="evidence" value="ECO:0007669"/>
    <property type="project" value="TreeGrafter"/>
</dbReference>
<dbReference type="CDD" id="cd17686">
    <property type="entry name" value="RUN_RUBCN"/>
    <property type="match status" value="1"/>
</dbReference>
<dbReference type="PROSITE" id="PS50826">
    <property type="entry name" value="RUN"/>
    <property type="match status" value="1"/>
</dbReference>
<dbReference type="Gene3D" id="1.20.58.900">
    <property type="match status" value="1"/>
</dbReference>
<keyword evidence="2" id="KW-0597">Phosphoprotein</keyword>
<feature type="region of interest" description="Disordered" evidence="5">
    <location>
        <begin position="496"/>
        <end position="534"/>
    </location>
</feature>
<evidence type="ECO:0000256" key="1">
    <source>
        <dbReference type="ARBA" id="ARBA00004603"/>
    </source>
</evidence>
<dbReference type="InterPro" id="IPR025258">
    <property type="entry name" value="RH_dom"/>
</dbReference>
<gene>
    <name evidence="7" type="ORF">CLUMA_CG018127</name>
</gene>
<dbReference type="AlphaFoldDB" id="A0A1J1IXY8"/>
<dbReference type="STRING" id="568069.A0A1J1IXY8"/>
<proteinExistence type="predicted"/>
<protein>
    <submittedName>
        <fullName evidence="7">CLUMA_CG018127, isoform A</fullName>
    </submittedName>
</protein>
<keyword evidence="3" id="KW-0967">Endosome</keyword>
<dbReference type="OrthoDB" id="10067503at2759"/>